<keyword evidence="3 4" id="KW-0234">DNA repair</keyword>
<dbReference type="Pfam" id="PF02565">
    <property type="entry name" value="RecO_C"/>
    <property type="match status" value="1"/>
</dbReference>
<organism evidence="6 7">
    <name type="scientific">Jannaschia pagri</name>
    <dbReference type="NCBI Taxonomy" id="2829797"/>
    <lineage>
        <taxon>Bacteria</taxon>
        <taxon>Pseudomonadati</taxon>
        <taxon>Pseudomonadota</taxon>
        <taxon>Alphaproteobacteria</taxon>
        <taxon>Rhodobacterales</taxon>
        <taxon>Roseobacteraceae</taxon>
        <taxon>Jannaschia</taxon>
    </lineage>
</organism>
<dbReference type="PANTHER" id="PTHR33991">
    <property type="entry name" value="DNA REPAIR PROTEIN RECO"/>
    <property type="match status" value="1"/>
</dbReference>
<comment type="similarity">
    <text evidence="4">Belongs to the RecO family.</text>
</comment>
<dbReference type="NCBIfam" id="TIGR00613">
    <property type="entry name" value="reco"/>
    <property type="match status" value="1"/>
</dbReference>
<name>A0ABQ4NGX4_9RHOB</name>
<accession>A0ABQ4NGX4</accession>
<sequence length="240" mass="25862">MIEWRDRGIVLAARPHGETAAILEVFTRDHGRHLGVVHGGRSRKKAPLLQPGNAVSVTWRARLVDHLGTYSPEPIRSRAGDVLSDPLRLAALTSTSALCSFALPEREALPDFHARTEALCDALADGQGWLRDYTFWEVALLAETGLRLDLSACAATGTTEDLAYISPRTGRAVSRAGAGVWADRLLPLPPMLLGAEATLSEVLSALDVTGHFLKAFLAPSLGDRPVPPARGRLIEALRRA</sequence>
<proteinExistence type="inferred from homology"/>
<evidence type="ECO:0000259" key="5">
    <source>
        <dbReference type="Pfam" id="PF11967"/>
    </source>
</evidence>
<comment type="caution">
    <text evidence="6">The sequence shown here is derived from an EMBL/GenBank/DDBJ whole genome shotgun (WGS) entry which is preliminary data.</text>
</comment>
<reference evidence="6 7" key="1">
    <citation type="submission" date="2021-05" db="EMBL/GenBank/DDBJ databases">
        <title>Bacteria Genome sequencing.</title>
        <authorList>
            <person name="Takabe Y."/>
            <person name="Nakajima Y."/>
            <person name="Suzuki S."/>
            <person name="Shiozaki T."/>
        </authorList>
    </citation>
    <scope>NUCLEOTIDE SEQUENCE [LARGE SCALE GENOMIC DNA]</scope>
    <source>
        <strain evidence="6 7">AI_62</strain>
    </source>
</reference>
<dbReference type="InterPro" id="IPR003717">
    <property type="entry name" value="RecO"/>
</dbReference>
<keyword evidence="7" id="KW-1185">Reference proteome</keyword>
<protein>
    <recommendedName>
        <fullName evidence="4">DNA repair protein RecO</fullName>
    </recommendedName>
    <alternativeName>
        <fullName evidence="4">Recombination protein O</fullName>
    </alternativeName>
</protein>
<dbReference type="PANTHER" id="PTHR33991:SF1">
    <property type="entry name" value="DNA REPAIR PROTEIN RECO"/>
    <property type="match status" value="1"/>
</dbReference>
<feature type="domain" description="DNA replication/recombination mediator RecO N-terminal" evidence="5">
    <location>
        <begin position="1"/>
        <end position="76"/>
    </location>
</feature>
<dbReference type="SUPFAM" id="SSF50249">
    <property type="entry name" value="Nucleic acid-binding proteins"/>
    <property type="match status" value="1"/>
</dbReference>
<evidence type="ECO:0000313" key="7">
    <source>
        <dbReference type="Proteomes" id="UP000786693"/>
    </source>
</evidence>
<dbReference type="Proteomes" id="UP000786693">
    <property type="component" value="Unassembled WGS sequence"/>
</dbReference>
<evidence type="ECO:0000256" key="3">
    <source>
        <dbReference type="ARBA" id="ARBA00023204"/>
    </source>
</evidence>
<evidence type="ECO:0000256" key="1">
    <source>
        <dbReference type="ARBA" id="ARBA00022763"/>
    </source>
</evidence>
<dbReference type="InterPro" id="IPR037278">
    <property type="entry name" value="ARFGAP/RecO"/>
</dbReference>
<dbReference type="Gene3D" id="2.40.50.140">
    <property type="entry name" value="Nucleic acid-binding proteins"/>
    <property type="match status" value="1"/>
</dbReference>
<keyword evidence="2 4" id="KW-0233">DNA recombination</keyword>
<keyword evidence="1 4" id="KW-0227">DNA damage</keyword>
<dbReference type="SUPFAM" id="SSF57863">
    <property type="entry name" value="ArfGap/RecO-like zinc finger"/>
    <property type="match status" value="1"/>
</dbReference>
<dbReference type="InterPro" id="IPR012340">
    <property type="entry name" value="NA-bd_OB-fold"/>
</dbReference>
<dbReference type="InterPro" id="IPR022572">
    <property type="entry name" value="DNA_rep/recomb_RecO_N"/>
</dbReference>
<evidence type="ECO:0000256" key="4">
    <source>
        <dbReference type="HAMAP-Rule" id="MF_00201"/>
    </source>
</evidence>
<evidence type="ECO:0000313" key="6">
    <source>
        <dbReference type="EMBL" id="GIT93673.1"/>
    </source>
</evidence>
<dbReference type="Pfam" id="PF11967">
    <property type="entry name" value="RecO_N"/>
    <property type="match status" value="1"/>
</dbReference>
<dbReference type="HAMAP" id="MF_00201">
    <property type="entry name" value="RecO"/>
    <property type="match status" value="1"/>
</dbReference>
<comment type="function">
    <text evidence="4">Involved in DNA repair and RecF pathway recombination.</text>
</comment>
<evidence type="ECO:0000256" key="2">
    <source>
        <dbReference type="ARBA" id="ARBA00023172"/>
    </source>
</evidence>
<dbReference type="EMBL" id="BPFH01000001">
    <property type="protein sequence ID" value="GIT93673.1"/>
    <property type="molecule type" value="Genomic_DNA"/>
</dbReference>
<gene>
    <name evidence="4 6" type="primary">recO</name>
    <name evidence="6" type="ORF">JANAI62_02960</name>
</gene>